<accession>A0A0R1J2Q3</accession>
<dbReference type="OrthoDB" id="9803578at2"/>
<dbReference type="InterPro" id="IPR050583">
    <property type="entry name" value="Mycobacterial_A85_antigen"/>
</dbReference>
<dbReference type="PANTHER" id="PTHR48098:SF1">
    <property type="entry name" value="DIACYLGLYCEROL ACYLTRANSFERASE_MYCOLYLTRANSFERASE AG85A"/>
    <property type="match status" value="1"/>
</dbReference>
<dbReference type="RefSeq" id="WP_057764068.1">
    <property type="nucleotide sequence ID" value="NZ_AZDG01000002.1"/>
</dbReference>
<name>A0A0R1J2Q3_9LACO</name>
<reference evidence="1 2" key="1">
    <citation type="journal article" date="2015" name="Genome Announc.">
        <title>Expanding the biotechnology potential of lactobacilli through comparative genomics of 213 strains and associated genera.</title>
        <authorList>
            <person name="Sun Z."/>
            <person name="Harris H.M."/>
            <person name="McCann A."/>
            <person name="Guo C."/>
            <person name="Argimon S."/>
            <person name="Zhang W."/>
            <person name="Yang X."/>
            <person name="Jeffery I.B."/>
            <person name="Cooney J.C."/>
            <person name="Kagawa T.F."/>
            <person name="Liu W."/>
            <person name="Song Y."/>
            <person name="Salvetti E."/>
            <person name="Wrobel A."/>
            <person name="Rasinkangas P."/>
            <person name="Parkhill J."/>
            <person name="Rea M.C."/>
            <person name="O'Sullivan O."/>
            <person name="Ritari J."/>
            <person name="Douillard F.P."/>
            <person name="Paul Ross R."/>
            <person name="Yang R."/>
            <person name="Briner A.E."/>
            <person name="Felis G.E."/>
            <person name="de Vos W.M."/>
            <person name="Barrangou R."/>
            <person name="Klaenhammer T.R."/>
            <person name="Caufield P.W."/>
            <person name="Cui Y."/>
            <person name="Zhang H."/>
            <person name="O'Toole P.W."/>
        </authorList>
    </citation>
    <scope>NUCLEOTIDE SEQUENCE [LARGE SCALE GENOMIC DNA]</scope>
    <source>
        <strain evidence="1 2">DSM 20183</strain>
    </source>
</reference>
<dbReference type="InterPro" id="IPR000801">
    <property type="entry name" value="Esterase-like"/>
</dbReference>
<evidence type="ECO:0000313" key="1">
    <source>
        <dbReference type="EMBL" id="KRK65455.1"/>
    </source>
</evidence>
<dbReference type="Pfam" id="PF00756">
    <property type="entry name" value="Esterase"/>
    <property type="match status" value="1"/>
</dbReference>
<dbReference type="Gene3D" id="3.40.50.1820">
    <property type="entry name" value="alpha/beta hydrolase"/>
    <property type="match status" value="1"/>
</dbReference>
<dbReference type="PANTHER" id="PTHR48098">
    <property type="entry name" value="ENTEROCHELIN ESTERASE-RELATED"/>
    <property type="match status" value="1"/>
</dbReference>
<gene>
    <name evidence="1" type="ORF">FC72_GL000924</name>
</gene>
<evidence type="ECO:0000313" key="2">
    <source>
        <dbReference type="Proteomes" id="UP000050929"/>
    </source>
</evidence>
<sequence>MTLINLSYKTDYLHTYFKTTAVVPDTGKKNYKAVWLLHGYTGDDSAWIRHTNIEALSKEHNWVIIMPEARNAFYSDSDFIPYYTFFINEYIPKIQSLLPISTDKKDNYIVGSSMGGYGALKIAFKNPDKFSKVAGLSPVVDIEKFRNNPKAPMEKNTFDTIFDSSQKVFDNQLVNIFNRQHPKLKVLTICGDDDYMHEDNVMFKNFLTVHLKDDFKYMAVDGDHSWTTWVGNIENVMNWLEK</sequence>
<organism evidence="1 2">
    <name type="scientific">Companilactobacillus tucceti DSM 20183</name>
    <dbReference type="NCBI Taxonomy" id="1423811"/>
    <lineage>
        <taxon>Bacteria</taxon>
        <taxon>Bacillati</taxon>
        <taxon>Bacillota</taxon>
        <taxon>Bacilli</taxon>
        <taxon>Lactobacillales</taxon>
        <taxon>Lactobacillaceae</taxon>
        <taxon>Companilactobacillus</taxon>
    </lineage>
</organism>
<proteinExistence type="predicted"/>
<dbReference type="PATRIC" id="fig|1423811.3.peg.936"/>
<dbReference type="STRING" id="1423811.FC72_GL000924"/>
<dbReference type="Proteomes" id="UP000050929">
    <property type="component" value="Unassembled WGS sequence"/>
</dbReference>
<dbReference type="EMBL" id="AZDG01000002">
    <property type="protein sequence ID" value="KRK65455.1"/>
    <property type="molecule type" value="Genomic_DNA"/>
</dbReference>
<dbReference type="AlphaFoldDB" id="A0A0R1J2Q3"/>
<comment type="caution">
    <text evidence="1">The sequence shown here is derived from an EMBL/GenBank/DDBJ whole genome shotgun (WGS) entry which is preliminary data.</text>
</comment>
<protein>
    <submittedName>
        <fullName evidence="1">Acetylesterase</fullName>
    </submittedName>
</protein>
<keyword evidence="2" id="KW-1185">Reference proteome</keyword>
<dbReference type="InterPro" id="IPR029058">
    <property type="entry name" value="AB_hydrolase_fold"/>
</dbReference>
<dbReference type="SUPFAM" id="SSF53474">
    <property type="entry name" value="alpha/beta-Hydrolases"/>
    <property type="match status" value="1"/>
</dbReference>
<dbReference type="GO" id="GO:0016747">
    <property type="term" value="F:acyltransferase activity, transferring groups other than amino-acyl groups"/>
    <property type="evidence" value="ECO:0007669"/>
    <property type="project" value="TreeGrafter"/>
</dbReference>